<evidence type="ECO:0000256" key="6">
    <source>
        <dbReference type="ARBA" id="ARBA00023136"/>
    </source>
</evidence>
<keyword evidence="3" id="KW-0813">Transport</keyword>
<dbReference type="Pfam" id="PF02321">
    <property type="entry name" value="OEP"/>
    <property type="match status" value="2"/>
</dbReference>
<evidence type="ECO:0000256" key="2">
    <source>
        <dbReference type="ARBA" id="ARBA00007613"/>
    </source>
</evidence>
<evidence type="ECO:0000313" key="9">
    <source>
        <dbReference type="Proteomes" id="UP000784128"/>
    </source>
</evidence>
<dbReference type="EMBL" id="JAHDYS010000006">
    <property type="protein sequence ID" value="MBT1071696.1"/>
    <property type="molecule type" value="Genomic_DNA"/>
</dbReference>
<gene>
    <name evidence="8" type="ORF">KJB30_07870</name>
</gene>
<dbReference type="PANTHER" id="PTHR30026:SF23">
    <property type="entry name" value="TO APRF-PUTATIVE OUTER MEMBRANE EFFLUX PROTEIN OR SECRETED ALKALINE PHOSPHATASE-RELATED"/>
    <property type="match status" value="1"/>
</dbReference>
<dbReference type="Proteomes" id="UP000784128">
    <property type="component" value="Unassembled WGS sequence"/>
</dbReference>
<keyword evidence="4" id="KW-1134">Transmembrane beta strand</keyword>
<sequence>MTGGRAEADPLKLSLQEAIRMAAENNLDVRVELYNPAQYEADVRRNRSIYDPTLNLQTKYTNTTSPITSGLVGSSLNNRSFFVDTSISQLLWTGGVVSLAFDNSYVESGASVIGRNYWESGLGLTFTQPLLKNFGRESTEININISRLSKYASLDQFNNKLINTIAQVRNEYFRLYSLQQQLEVRRVSLDLARRILNDTKSRVTAGVLPAMEILNAEFGVTSRERDVIEAEKSVNDQIDILHLLLQIEGGSDIVVVDLPQRAPLQINEAEAIARSLNRPDIKTQKRLLDINELQTRFFSSNIKPDLSLVASGSLVGNDRKYSRDLEKLGSFDYPAWSIGLNFSYPFGNDAAKNDYRKSRLKTEQTALQMRNLEEIAVKDVRVAIRAIATGYKQIDVTDRGRAYAEERLKAFIRKNEVGLATTKDVLEVENDLAVAKNNQIAALVTYANAITQYWLVTGELLDREGVRVVENDADKLYSRIR</sequence>
<evidence type="ECO:0000256" key="5">
    <source>
        <dbReference type="ARBA" id="ARBA00022692"/>
    </source>
</evidence>
<evidence type="ECO:0000313" key="8">
    <source>
        <dbReference type="EMBL" id="MBT1071696.1"/>
    </source>
</evidence>
<comment type="subcellular location">
    <subcellularLocation>
        <location evidence="1">Cell outer membrane</location>
    </subcellularLocation>
</comment>
<dbReference type="Gene3D" id="1.20.1600.10">
    <property type="entry name" value="Outer membrane efflux proteins (OEP)"/>
    <property type="match status" value="1"/>
</dbReference>
<dbReference type="PANTHER" id="PTHR30026">
    <property type="entry name" value="OUTER MEMBRANE PROTEIN TOLC"/>
    <property type="match status" value="1"/>
</dbReference>
<comment type="similarity">
    <text evidence="2">Belongs to the outer membrane factor (OMF) (TC 1.B.17) family.</text>
</comment>
<keyword evidence="6" id="KW-0472">Membrane</keyword>
<evidence type="ECO:0000256" key="4">
    <source>
        <dbReference type="ARBA" id="ARBA00022452"/>
    </source>
</evidence>
<dbReference type="InterPro" id="IPR003423">
    <property type="entry name" value="OMP_efflux"/>
</dbReference>
<evidence type="ECO:0000256" key="3">
    <source>
        <dbReference type="ARBA" id="ARBA00022448"/>
    </source>
</evidence>
<keyword evidence="9" id="KW-1185">Reference proteome</keyword>
<dbReference type="SUPFAM" id="SSF56954">
    <property type="entry name" value="Outer membrane efflux proteins (OEP)"/>
    <property type="match status" value="1"/>
</dbReference>
<evidence type="ECO:0000256" key="1">
    <source>
        <dbReference type="ARBA" id="ARBA00004442"/>
    </source>
</evidence>
<protein>
    <submittedName>
        <fullName evidence="8">TolC family protein</fullName>
    </submittedName>
</protein>
<accession>A0ABS5U7Q5</accession>
<reference evidence="8 9" key="1">
    <citation type="submission" date="2021-05" db="EMBL/GenBank/DDBJ databases">
        <title>The draft genome of Geobacter chapellei DSM 13688.</title>
        <authorList>
            <person name="Xu Z."/>
            <person name="Masuda Y."/>
            <person name="Itoh H."/>
            <person name="Senoo K."/>
        </authorList>
    </citation>
    <scope>NUCLEOTIDE SEQUENCE [LARGE SCALE GENOMIC DNA]</scope>
    <source>
        <strain evidence="8 9">DSM 13688</strain>
    </source>
</reference>
<proteinExistence type="inferred from homology"/>
<dbReference type="InterPro" id="IPR051906">
    <property type="entry name" value="TolC-like"/>
</dbReference>
<comment type="caution">
    <text evidence="8">The sequence shown here is derived from an EMBL/GenBank/DDBJ whole genome shotgun (WGS) entry which is preliminary data.</text>
</comment>
<name>A0ABS5U7Q5_9BACT</name>
<evidence type="ECO:0000256" key="7">
    <source>
        <dbReference type="ARBA" id="ARBA00023237"/>
    </source>
</evidence>
<keyword evidence="5" id="KW-0812">Transmembrane</keyword>
<keyword evidence="7" id="KW-0998">Cell outer membrane</keyword>
<organism evidence="8 9">
    <name type="scientific">Pelotalea chapellei</name>
    <dbReference type="NCBI Taxonomy" id="44671"/>
    <lineage>
        <taxon>Bacteria</taxon>
        <taxon>Pseudomonadati</taxon>
        <taxon>Thermodesulfobacteriota</taxon>
        <taxon>Desulfuromonadia</taxon>
        <taxon>Geobacterales</taxon>
        <taxon>Geobacteraceae</taxon>
        <taxon>Pelotalea</taxon>
    </lineage>
</organism>